<organism evidence="2 3">
    <name type="scientific">Nocardioides euryhalodurans</name>
    <dbReference type="NCBI Taxonomy" id="2518370"/>
    <lineage>
        <taxon>Bacteria</taxon>
        <taxon>Bacillati</taxon>
        <taxon>Actinomycetota</taxon>
        <taxon>Actinomycetes</taxon>
        <taxon>Propionibacteriales</taxon>
        <taxon>Nocardioidaceae</taxon>
        <taxon>Nocardioides</taxon>
    </lineage>
</organism>
<protein>
    <submittedName>
        <fullName evidence="2">Gas vesicle protein</fullName>
    </submittedName>
</protein>
<dbReference type="InterPro" id="IPR008634">
    <property type="entry name" value="Gas-vesicle_GvpO"/>
</dbReference>
<accession>A0A4P7GMB3</accession>
<keyword evidence="3" id="KW-1185">Reference proteome</keyword>
<dbReference type="Pfam" id="PF05800">
    <property type="entry name" value="GvpO"/>
    <property type="match status" value="1"/>
</dbReference>
<dbReference type="KEGG" id="noy:EXE57_14265"/>
<dbReference type="AlphaFoldDB" id="A0A4P7GMB3"/>
<dbReference type="OrthoDB" id="163447at2"/>
<gene>
    <name evidence="2" type="ORF">EXE57_14265</name>
</gene>
<dbReference type="GO" id="GO:0031412">
    <property type="term" value="P:gas vesicle organization"/>
    <property type="evidence" value="ECO:0007669"/>
    <property type="project" value="InterPro"/>
</dbReference>
<reference evidence="2 3" key="1">
    <citation type="submission" date="2019-03" db="EMBL/GenBank/DDBJ databases">
        <title>Three New Species of Nocardioides, Nocardioides euryhalodurans sp. nov., Nocardioides seonyuensis sp. nov. and Nocardioides eburneoflavus sp. nov., Iolated from Soil.</title>
        <authorList>
            <person name="Roh S.G."/>
            <person name="Lee C."/>
            <person name="Kim M.-K."/>
            <person name="Kim S.B."/>
        </authorList>
    </citation>
    <scope>NUCLEOTIDE SEQUENCE [LARGE SCALE GENOMIC DNA]</scope>
    <source>
        <strain evidence="2 3">MMS17-SY117</strain>
    </source>
</reference>
<feature type="compositionally biased region" description="Basic residues" evidence="1">
    <location>
        <begin position="22"/>
        <end position="33"/>
    </location>
</feature>
<dbReference type="Proteomes" id="UP000294894">
    <property type="component" value="Chromosome"/>
</dbReference>
<dbReference type="EMBL" id="CP038267">
    <property type="protein sequence ID" value="QBR93298.1"/>
    <property type="molecule type" value="Genomic_DNA"/>
</dbReference>
<feature type="region of interest" description="Disordered" evidence="1">
    <location>
        <begin position="1"/>
        <end position="53"/>
    </location>
</feature>
<proteinExistence type="predicted"/>
<name>A0A4P7GMB3_9ACTN</name>
<dbReference type="PIRSF" id="PIRSF028743">
    <property type="entry name" value="GvpO_protein"/>
    <property type="match status" value="1"/>
</dbReference>
<sequence length="134" mass="14369">MAEKSAASTESESSGTPPTKKTGAKRAPAKKNTRSGASARAPRAEPARKITGAKVAEQAVRQLGELTSKEIEGVTALQRTEDGWQVELEVLELRRIPSTTDVLGTYQVGLDASGELQEYRRLGRYVRGQAEDGA</sequence>
<evidence type="ECO:0000313" key="2">
    <source>
        <dbReference type="EMBL" id="QBR93298.1"/>
    </source>
</evidence>
<feature type="compositionally biased region" description="Low complexity" evidence="1">
    <location>
        <begin position="1"/>
        <end position="20"/>
    </location>
</feature>
<evidence type="ECO:0000256" key="1">
    <source>
        <dbReference type="SAM" id="MobiDB-lite"/>
    </source>
</evidence>
<dbReference type="RefSeq" id="WP_135078584.1">
    <property type="nucleotide sequence ID" value="NZ_CP038267.1"/>
</dbReference>
<evidence type="ECO:0000313" key="3">
    <source>
        <dbReference type="Proteomes" id="UP000294894"/>
    </source>
</evidence>